<dbReference type="InterPro" id="IPR050823">
    <property type="entry name" value="Plant_Ser_Thr_Prot_Kinase"/>
</dbReference>
<feature type="binding site" evidence="14">
    <location>
        <position position="189"/>
    </location>
    <ligand>
        <name>ATP</name>
        <dbReference type="ChEBI" id="CHEBI:30616"/>
    </ligand>
</feature>
<reference evidence="18 19" key="1">
    <citation type="journal article" date="2021" name="bioRxiv">
        <title>The Gossypium anomalum genome as a resource for cotton improvement and evolutionary analysis of hybrid incompatibility.</title>
        <authorList>
            <person name="Grover C.E."/>
            <person name="Yuan D."/>
            <person name="Arick M.A."/>
            <person name="Miller E.R."/>
            <person name="Hu G."/>
            <person name="Peterson D.G."/>
            <person name="Wendel J.F."/>
            <person name="Udall J.A."/>
        </authorList>
    </citation>
    <scope>NUCLEOTIDE SEQUENCE [LARGE SCALE GENOMIC DNA]</scope>
    <source>
        <strain evidence="18">JFW-Udall</strain>
        <tissue evidence="18">Leaf</tissue>
    </source>
</reference>
<dbReference type="PANTHER" id="PTHR45621">
    <property type="entry name" value="OS01G0588500 PROTEIN-RELATED"/>
    <property type="match status" value="1"/>
</dbReference>
<keyword evidence="19" id="KW-1185">Reference proteome</keyword>
<keyword evidence="6" id="KW-0808">Transferase</keyword>
<evidence type="ECO:0000313" key="18">
    <source>
        <dbReference type="EMBL" id="KAG8504193.1"/>
    </source>
</evidence>
<feature type="region of interest" description="Disordered" evidence="16">
    <location>
        <begin position="33"/>
        <end position="58"/>
    </location>
</feature>
<dbReference type="PROSITE" id="PS50011">
    <property type="entry name" value="PROTEIN_KINASE_DOM"/>
    <property type="match status" value="1"/>
</dbReference>
<evidence type="ECO:0000256" key="13">
    <source>
        <dbReference type="ARBA" id="ARBA00093429"/>
    </source>
</evidence>
<dbReference type="FunFam" id="3.30.200.20:FF:000228">
    <property type="entry name" value="Serine/threonine-protein kinase BIK1"/>
    <property type="match status" value="1"/>
</dbReference>
<sequence>MSKRRKVDGESMTSGERGDIVFKGVLIVSPLVEETTKRKAKKEDKGKGMRRRERDGEEREGGGLWWRFGFFSPSVLMGACWSNQIKSIWCSTTVNSSSEARNDKNLSGSSSKVSSACTIPQQPSRSEGEILQSSNLKSFTFIELRASTRNFRPDSVLGAGGFGSVYKGWVDEHSLTATKPGSGILIAVKRLNQDGLQGHKEWLAEINYLGQLYHPNLVKLIGYCLEDEHRLLVYEFMPRGSMENHLFRRGSHFQPLSWSVRMKVALGAAKGLAFLHNAETQVIYRDFKTSNILLDSDYNAKLSDFGLARDGPTGDRSHVSTRVMGTHGYAAPEYLATGHLTAKSDIYSFGVVLLEIICGRRAIDKNKPSGEHNLVEWAKPYLTNKRRIFRVLDTRLQGQYSLNRVQKAANLALHCLAKEPKSRPSMDEVVKRLEQLQERGGTPGNAM</sequence>
<evidence type="ECO:0000256" key="7">
    <source>
        <dbReference type="ARBA" id="ARBA00022741"/>
    </source>
</evidence>
<keyword evidence="5" id="KW-0597">Phosphoprotein</keyword>
<comment type="caution">
    <text evidence="18">The sequence shown here is derived from an EMBL/GenBank/DDBJ whole genome shotgun (WGS) entry which is preliminary data.</text>
</comment>
<proteinExistence type="inferred from homology"/>
<evidence type="ECO:0000256" key="15">
    <source>
        <dbReference type="RuleBase" id="RU000304"/>
    </source>
</evidence>
<dbReference type="EMBL" id="JAHUZN010000001">
    <property type="protein sequence ID" value="KAG8504193.1"/>
    <property type="molecule type" value="Genomic_DNA"/>
</dbReference>
<dbReference type="OrthoDB" id="4062651at2759"/>
<feature type="domain" description="Protein kinase" evidence="17">
    <location>
        <begin position="151"/>
        <end position="436"/>
    </location>
</feature>
<gene>
    <name evidence="18" type="ORF">CXB51_002618</name>
</gene>
<evidence type="ECO:0000256" key="9">
    <source>
        <dbReference type="ARBA" id="ARBA00022821"/>
    </source>
</evidence>
<dbReference type="AlphaFoldDB" id="A0A8J5ZL90"/>
<evidence type="ECO:0000256" key="8">
    <source>
        <dbReference type="ARBA" id="ARBA00022777"/>
    </source>
</evidence>
<dbReference type="PROSITE" id="PS00108">
    <property type="entry name" value="PROTEIN_KINASE_ST"/>
    <property type="match status" value="1"/>
</dbReference>
<comment type="subcellular location">
    <subcellularLocation>
        <location evidence="1">Cell membrane</location>
    </subcellularLocation>
</comment>
<keyword evidence="8" id="KW-0418">Kinase</keyword>
<evidence type="ECO:0000313" key="19">
    <source>
        <dbReference type="Proteomes" id="UP000701853"/>
    </source>
</evidence>
<evidence type="ECO:0000256" key="11">
    <source>
        <dbReference type="ARBA" id="ARBA00022978"/>
    </source>
</evidence>
<comment type="function">
    <text evidence="13">Required for pathogen-associated molecular pattern (PAMP, e.g. chitin and flg22)-triggered immunity (PTI) involving reactive oxygen species (ROS) accumulation and triggering plant defense, including defense-related gene expression (e.g. PR1 and LOX). Ensures specific recognition of the EPD1 effector of Verticillium dahliae, resulting in a hypersensitive response known as effector-triggered immunity (ETI), characterized by the activation of programmed cell death to limit infection by the pathogen. Priming plants with the incompatible pathogen V.dahliae leads to an increased resistance to compatible pathogens, as a result of systemic acquired resistance (SAR).</text>
</comment>
<keyword evidence="7 14" id="KW-0547">Nucleotide-binding</keyword>
<keyword evidence="10 14" id="KW-0067">ATP-binding</keyword>
<comment type="similarity">
    <text evidence="15">Belongs to the protein kinase superfamily.</text>
</comment>
<keyword evidence="3" id="KW-1003">Cell membrane</keyword>
<evidence type="ECO:0000256" key="12">
    <source>
        <dbReference type="ARBA" id="ARBA00023136"/>
    </source>
</evidence>
<dbReference type="GO" id="GO:0005524">
    <property type="term" value="F:ATP binding"/>
    <property type="evidence" value="ECO:0007669"/>
    <property type="project" value="UniProtKB-UniRule"/>
</dbReference>
<evidence type="ECO:0000256" key="1">
    <source>
        <dbReference type="ARBA" id="ARBA00004236"/>
    </source>
</evidence>
<feature type="region of interest" description="Disordered" evidence="16">
    <location>
        <begin position="98"/>
        <end position="130"/>
    </location>
</feature>
<dbReference type="SUPFAM" id="SSF56112">
    <property type="entry name" value="Protein kinase-like (PK-like)"/>
    <property type="match status" value="1"/>
</dbReference>
<protein>
    <recommendedName>
        <fullName evidence="2">non-specific serine/threonine protein kinase</fullName>
        <ecNumber evidence="2">2.7.11.1</ecNumber>
    </recommendedName>
</protein>
<evidence type="ECO:0000256" key="5">
    <source>
        <dbReference type="ARBA" id="ARBA00022553"/>
    </source>
</evidence>
<accession>A0A8J5ZL90</accession>
<keyword evidence="9" id="KW-0611">Plant defense</keyword>
<dbReference type="GO" id="GO:0004674">
    <property type="term" value="F:protein serine/threonine kinase activity"/>
    <property type="evidence" value="ECO:0007669"/>
    <property type="project" value="UniProtKB-KW"/>
</dbReference>
<evidence type="ECO:0000256" key="3">
    <source>
        <dbReference type="ARBA" id="ARBA00022475"/>
    </source>
</evidence>
<dbReference type="PROSITE" id="PS00107">
    <property type="entry name" value="PROTEIN_KINASE_ATP"/>
    <property type="match status" value="1"/>
</dbReference>
<feature type="compositionally biased region" description="Basic and acidic residues" evidence="16">
    <location>
        <begin position="34"/>
        <end position="58"/>
    </location>
</feature>
<evidence type="ECO:0000256" key="6">
    <source>
        <dbReference type="ARBA" id="ARBA00022679"/>
    </source>
</evidence>
<dbReference type="Gene3D" id="1.10.510.10">
    <property type="entry name" value="Transferase(Phosphotransferase) domain 1"/>
    <property type="match status" value="1"/>
</dbReference>
<dbReference type="InterPro" id="IPR008271">
    <property type="entry name" value="Ser/Thr_kinase_AS"/>
</dbReference>
<feature type="compositionally biased region" description="Polar residues" evidence="16">
    <location>
        <begin position="116"/>
        <end position="130"/>
    </location>
</feature>
<dbReference type="Pfam" id="PF07714">
    <property type="entry name" value="PK_Tyr_Ser-Thr"/>
    <property type="match status" value="1"/>
</dbReference>
<dbReference type="GO" id="GO:0005886">
    <property type="term" value="C:plasma membrane"/>
    <property type="evidence" value="ECO:0007669"/>
    <property type="project" value="UniProtKB-SubCell"/>
</dbReference>
<dbReference type="FunFam" id="1.10.510.10:FF:000258">
    <property type="entry name" value="Probable serine/threonine-protein kinase PBL8"/>
    <property type="match status" value="1"/>
</dbReference>
<dbReference type="EC" id="2.7.11.1" evidence="2"/>
<evidence type="ECO:0000256" key="2">
    <source>
        <dbReference type="ARBA" id="ARBA00012513"/>
    </source>
</evidence>
<evidence type="ECO:0000256" key="10">
    <source>
        <dbReference type="ARBA" id="ARBA00022840"/>
    </source>
</evidence>
<organism evidence="18 19">
    <name type="scientific">Gossypium anomalum</name>
    <dbReference type="NCBI Taxonomy" id="47600"/>
    <lineage>
        <taxon>Eukaryota</taxon>
        <taxon>Viridiplantae</taxon>
        <taxon>Streptophyta</taxon>
        <taxon>Embryophyta</taxon>
        <taxon>Tracheophyta</taxon>
        <taxon>Spermatophyta</taxon>
        <taxon>Magnoliopsida</taxon>
        <taxon>eudicotyledons</taxon>
        <taxon>Gunneridae</taxon>
        <taxon>Pentapetalae</taxon>
        <taxon>rosids</taxon>
        <taxon>malvids</taxon>
        <taxon>Malvales</taxon>
        <taxon>Malvaceae</taxon>
        <taxon>Malvoideae</taxon>
        <taxon>Gossypium</taxon>
    </lineage>
</organism>
<evidence type="ECO:0000259" key="17">
    <source>
        <dbReference type="PROSITE" id="PS50011"/>
    </source>
</evidence>
<dbReference type="Gene3D" id="3.30.200.20">
    <property type="entry name" value="Phosphorylase Kinase, domain 1"/>
    <property type="match status" value="1"/>
</dbReference>
<dbReference type="CDD" id="cd14066">
    <property type="entry name" value="STKc_IRAK"/>
    <property type="match status" value="1"/>
</dbReference>
<dbReference type="InterPro" id="IPR017441">
    <property type="entry name" value="Protein_kinase_ATP_BS"/>
</dbReference>
<name>A0A8J5ZL90_9ROSI</name>
<keyword evidence="12" id="KW-0472">Membrane</keyword>
<dbReference type="GO" id="GO:0006952">
    <property type="term" value="P:defense response"/>
    <property type="evidence" value="ECO:0007669"/>
    <property type="project" value="UniProtKB-KW"/>
</dbReference>
<keyword evidence="11" id="KW-0928">Hypersensitive response elicitation</keyword>
<dbReference type="InterPro" id="IPR011009">
    <property type="entry name" value="Kinase-like_dom_sf"/>
</dbReference>
<evidence type="ECO:0000256" key="16">
    <source>
        <dbReference type="SAM" id="MobiDB-lite"/>
    </source>
</evidence>
<dbReference type="Proteomes" id="UP000701853">
    <property type="component" value="Chromosome 1"/>
</dbReference>
<dbReference type="InterPro" id="IPR001245">
    <property type="entry name" value="Ser-Thr/Tyr_kinase_cat_dom"/>
</dbReference>
<keyword evidence="4 15" id="KW-0723">Serine/threonine-protein kinase</keyword>
<evidence type="ECO:0000256" key="14">
    <source>
        <dbReference type="PROSITE-ProRule" id="PRU10141"/>
    </source>
</evidence>
<dbReference type="InterPro" id="IPR000719">
    <property type="entry name" value="Prot_kinase_dom"/>
</dbReference>
<evidence type="ECO:0000256" key="4">
    <source>
        <dbReference type="ARBA" id="ARBA00022527"/>
    </source>
</evidence>